<protein>
    <submittedName>
        <fullName evidence="1">Uncharacterized protein</fullName>
    </submittedName>
</protein>
<evidence type="ECO:0000313" key="2">
    <source>
        <dbReference type="Proteomes" id="UP000029223"/>
    </source>
</evidence>
<gene>
    <name evidence="1" type="ORF">JCM19239_5805</name>
</gene>
<dbReference type="Proteomes" id="UP000029223">
    <property type="component" value="Unassembled WGS sequence"/>
</dbReference>
<keyword evidence="2" id="KW-1185">Reference proteome</keyword>
<dbReference type="EMBL" id="BBMS01000007">
    <property type="protein sequence ID" value="GAL24978.1"/>
    <property type="molecule type" value="Genomic_DNA"/>
</dbReference>
<sequence>MSSLSSVTLGGLSSPSESLKAEFETPWRYAETDIASNDSYIDFPLDGHDAIRLIDVYITQRALASSPGKLMKLSWFCIDTSSGSNDAIGFMEVEASQVCKQVYRQTIFCPKSSDRIRFTVQNLTNGVDIGVRILNEVQFYESSS</sequence>
<proteinExistence type="predicted"/>
<comment type="caution">
    <text evidence="1">The sequence shown here is derived from an EMBL/GenBank/DDBJ whole genome shotgun (WGS) entry which is preliminary data.</text>
</comment>
<organism evidence="1 2">
    <name type="scientific">Vibrio variabilis</name>
    <dbReference type="NCBI Taxonomy" id="990271"/>
    <lineage>
        <taxon>Bacteria</taxon>
        <taxon>Pseudomonadati</taxon>
        <taxon>Pseudomonadota</taxon>
        <taxon>Gammaproteobacteria</taxon>
        <taxon>Vibrionales</taxon>
        <taxon>Vibrionaceae</taxon>
        <taxon>Vibrio</taxon>
    </lineage>
</organism>
<accession>A0ABQ0J877</accession>
<name>A0ABQ0J877_9VIBR</name>
<evidence type="ECO:0000313" key="1">
    <source>
        <dbReference type="EMBL" id="GAL24978.1"/>
    </source>
</evidence>
<reference evidence="2" key="1">
    <citation type="submission" date="2014-09" db="EMBL/GenBank/DDBJ databases">
        <title>Vibrio variabilis JCM 19239. (C206) whole genome shotgun sequence.</title>
        <authorList>
            <person name="Sawabe T."/>
            <person name="Meirelles P."/>
            <person name="Nakanishi M."/>
            <person name="Sayaka M."/>
            <person name="Hattori M."/>
            <person name="Ohkuma M."/>
        </authorList>
    </citation>
    <scope>NUCLEOTIDE SEQUENCE [LARGE SCALE GENOMIC DNA]</scope>
    <source>
        <strain evidence="2">JCM 19239</strain>
    </source>
</reference>